<sequence>MRVFMIPTIPRDTACTAS</sequence>
<dbReference type="AlphaFoldDB" id="A0A0K2VL55"/>
<evidence type="ECO:0000313" key="1">
    <source>
        <dbReference type="EMBL" id="CDW50721.1"/>
    </source>
</evidence>
<organism evidence="1">
    <name type="scientific">Lepeophtheirus salmonis</name>
    <name type="common">Salmon louse</name>
    <name type="synonym">Caligus salmonis</name>
    <dbReference type="NCBI Taxonomy" id="72036"/>
    <lineage>
        <taxon>Eukaryota</taxon>
        <taxon>Metazoa</taxon>
        <taxon>Ecdysozoa</taxon>
        <taxon>Arthropoda</taxon>
        <taxon>Crustacea</taxon>
        <taxon>Multicrustacea</taxon>
        <taxon>Hexanauplia</taxon>
        <taxon>Copepoda</taxon>
        <taxon>Siphonostomatoida</taxon>
        <taxon>Caligidae</taxon>
        <taxon>Lepeophtheirus</taxon>
    </lineage>
</organism>
<name>A0A0K2VL55_LEPSM</name>
<reference evidence="1" key="1">
    <citation type="submission" date="2014-05" db="EMBL/GenBank/DDBJ databases">
        <authorList>
            <person name="Chronopoulou M."/>
        </authorList>
    </citation>
    <scope>NUCLEOTIDE SEQUENCE</scope>
    <source>
        <tissue evidence="1">Whole organism</tissue>
    </source>
</reference>
<dbReference type="EMBL" id="HACA01033360">
    <property type="protein sequence ID" value="CDW50721.1"/>
    <property type="molecule type" value="Transcribed_RNA"/>
</dbReference>
<accession>A0A0K2VL55</accession>
<proteinExistence type="predicted"/>
<protein>
    <submittedName>
        <fullName evidence="1">Uncharacterized protein</fullName>
    </submittedName>
</protein>